<feature type="domain" description="Sialidase" evidence="4">
    <location>
        <begin position="45"/>
        <end position="330"/>
    </location>
</feature>
<dbReference type="AlphaFoldDB" id="A0A4R5D5B2"/>
<dbReference type="GO" id="GO:0016020">
    <property type="term" value="C:membrane"/>
    <property type="evidence" value="ECO:0007669"/>
    <property type="project" value="TreeGrafter"/>
</dbReference>
<comment type="catalytic activity">
    <reaction evidence="1">
        <text>Hydrolysis of alpha-(2-&gt;3)-, alpha-(2-&gt;6)-, alpha-(2-&gt;8)- glycosidic linkages of terminal sialic acid residues in oligosaccharides, glycoproteins, glycolipids, colominic acid and synthetic substrates.</text>
        <dbReference type="EC" id="3.2.1.18"/>
    </reaction>
</comment>
<keyword evidence="6" id="KW-1185">Reference proteome</keyword>
<dbReference type="InterPro" id="IPR036278">
    <property type="entry name" value="Sialidase_sf"/>
</dbReference>
<evidence type="ECO:0000256" key="2">
    <source>
        <dbReference type="ARBA" id="ARBA00009348"/>
    </source>
</evidence>
<sequence length="359" mass="38417">MAQAHVTGTDPSGTDPSGTDLWAAGTGGYHTYRIPALVVTALGTVLAFSEGRRHGGGDAGQIDLLVRRSHDHGQSWDEPRLVTSADGFTRGNPAPVVDRASGDVVLLFTQNGAEHTETDICAGVGERTVWVTRSSDDGATWSEPVEITAQVKDPSWTWYATGPCHAVQLTSGRIVVPCDHAVGVQHDRWNDPFRSHVILSDDGGATWWVGGVLPDGTNESTVTELADGRVYFNVRNHARTNLRGHAYSEDRGRTFDGFAWHPELVEPACQGSVLTGPDGALFLANPASATRTRLTVRTSLDDGGTWSDGIVVTEGPAAYSDLALTRDGHLLCLYERGDERPYDSLRLARIPVGKVVAGG</sequence>
<dbReference type="OrthoDB" id="7294637at2"/>
<dbReference type="EMBL" id="SMKZ01000023">
    <property type="protein sequence ID" value="TDE08632.1"/>
    <property type="molecule type" value="Genomic_DNA"/>
</dbReference>
<dbReference type="CDD" id="cd15482">
    <property type="entry name" value="Sialidase_non-viral"/>
    <property type="match status" value="1"/>
</dbReference>
<evidence type="ECO:0000313" key="6">
    <source>
        <dbReference type="Proteomes" id="UP000294739"/>
    </source>
</evidence>
<gene>
    <name evidence="5" type="ORF">E1269_17075</name>
</gene>
<evidence type="ECO:0000259" key="4">
    <source>
        <dbReference type="Pfam" id="PF13088"/>
    </source>
</evidence>
<dbReference type="Pfam" id="PF13088">
    <property type="entry name" value="BNR_2"/>
    <property type="match status" value="1"/>
</dbReference>
<dbReference type="InParanoid" id="A0A4R5D5B2"/>
<evidence type="ECO:0000313" key="5">
    <source>
        <dbReference type="EMBL" id="TDE08632.1"/>
    </source>
</evidence>
<organism evidence="5 6">
    <name type="scientific">Jiangella asiatica</name>
    <dbReference type="NCBI Taxonomy" id="2530372"/>
    <lineage>
        <taxon>Bacteria</taxon>
        <taxon>Bacillati</taxon>
        <taxon>Actinomycetota</taxon>
        <taxon>Actinomycetes</taxon>
        <taxon>Jiangellales</taxon>
        <taxon>Jiangellaceae</taxon>
        <taxon>Jiangella</taxon>
    </lineage>
</organism>
<dbReference type="GO" id="GO:0005737">
    <property type="term" value="C:cytoplasm"/>
    <property type="evidence" value="ECO:0007669"/>
    <property type="project" value="TreeGrafter"/>
</dbReference>
<dbReference type="Gene3D" id="2.120.10.10">
    <property type="match status" value="1"/>
</dbReference>
<dbReference type="RefSeq" id="WP_131896649.1">
    <property type="nucleotide sequence ID" value="NZ_SMKZ01000023.1"/>
</dbReference>
<evidence type="ECO:0000256" key="3">
    <source>
        <dbReference type="ARBA" id="ARBA00012733"/>
    </source>
</evidence>
<dbReference type="GO" id="GO:0006689">
    <property type="term" value="P:ganglioside catabolic process"/>
    <property type="evidence" value="ECO:0007669"/>
    <property type="project" value="TreeGrafter"/>
</dbReference>
<name>A0A4R5D5B2_9ACTN</name>
<accession>A0A4R5D5B2</accession>
<dbReference type="Proteomes" id="UP000294739">
    <property type="component" value="Unassembled WGS sequence"/>
</dbReference>
<protein>
    <recommendedName>
        <fullName evidence="3">exo-alpha-sialidase</fullName>
        <ecNumber evidence="3">3.2.1.18</ecNumber>
    </recommendedName>
</protein>
<dbReference type="GO" id="GO:0004308">
    <property type="term" value="F:exo-alpha-sialidase activity"/>
    <property type="evidence" value="ECO:0007669"/>
    <property type="project" value="UniProtKB-EC"/>
</dbReference>
<evidence type="ECO:0000256" key="1">
    <source>
        <dbReference type="ARBA" id="ARBA00000427"/>
    </source>
</evidence>
<dbReference type="PANTHER" id="PTHR10628">
    <property type="entry name" value="SIALIDASE"/>
    <property type="match status" value="1"/>
</dbReference>
<dbReference type="InterPro" id="IPR026856">
    <property type="entry name" value="Sialidase_fam"/>
</dbReference>
<dbReference type="InterPro" id="IPR011040">
    <property type="entry name" value="Sialidase"/>
</dbReference>
<proteinExistence type="inferred from homology"/>
<reference evidence="5 6" key="1">
    <citation type="submission" date="2019-03" db="EMBL/GenBank/DDBJ databases">
        <title>Draft genome sequences of novel Actinobacteria.</title>
        <authorList>
            <person name="Sahin N."/>
            <person name="Ay H."/>
            <person name="Saygin H."/>
        </authorList>
    </citation>
    <scope>NUCLEOTIDE SEQUENCE [LARGE SCALE GENOMIC DNA]</scope>
    <source>
        <strain evidence="5 6">5K138</strain>
    </source>
</reference>
<comment type="caution">
    <text evidence="5">The sequence shown here is derived from an EMBL/GenBank/DDBJ whole genome shotgun (WGS) entry which is preliminary data.</text>
</comment>
<dbReference type="PANTHER" id="PTHR10628:SF30">
    <property type="entry name" value="EXO-ALPHA-SIALIDASE"/>
    <property type="match status" value="1"/>
</dbReference>
<comment type="similarity">
    <text evidence="2">Belongs to the glycosyl hydrolase 33 family.</text>
</comment>
<dbReference type="GO" id="GO:0009313">
    <property type="term" value="P:oligosaccharide catabolic process"/>
    <property type="evidence" value="ECO:0007669"/>
    <property type="project" value="TreeGrafter"/>
</dbReference>
<dbReference type="SUPFAM" id="SSF50939">
    <property type="entry name" value="Sialidases"/>
    <property type="match status" value="1"/>
</dbReference>
<dbReference type="EC" id="3.2.1.18" evidence="3"/>